<gene>
    <name evidence="1" type="ORF">DRJ26_03370</name>
</gene>
<accession>A0A497F250</accession>
<dbReference type="EMBL" id="QMRA01000067">
    <property type="protein sequence ID" value="RLE53411.1"/>
    <property type="molecule type" value="Genomic_DNA"/>
</dbReference>
<dbReference type="AlphaFoldDB" id="A0A497F250"/>
<name>A0A497F250_9CREN</name>
<evidence type="ECO:0000313" key="2">
    <source>
        <dbReference type="Proteomes" id="UP000269499"/>
    </source>
</evidence>
<sequence>MTGPAEGKLLLEGAKVQLLTNHGKVELDDSKVYIHVKGYSLARVTHLDIEHPILDKIIPPKRGKFLKIIRVKEGLRIELNEGRSLKINENDMTVYAIKVLHPFLEEVLTRNEQIVTWVGGKIGGIYIGFKKKQIEKLEEIARKNFNFNV</sequence>
<evidence type="ECO:0008006" key="3">
    <source>
        <dbReference type="Google" id="ProtNLM"/>
    </source>
</evidence>
<dbReference type="Proteomes" id="UP000269499">
    <property type="component" value="Unassembled WGS sequence"/>
</dbReference>
<organism evidence="1 2">
    <name type="scientific">Thermoproteota archaeon</name>
    <dbReference type="NCBI Taxonomy" id="2056631"/>
    <lineage>
        <taxon>Archaea</taxon>
        <taxon>Thermoproteota</taxon>
    </lineage>
</organism>
<comment type="caution">
    <text evidence="1">The sequence shown here is derived from an EMBL/GenBank/DDBJ whole genome shotgun (WGS) entry which is preliminary data.</text>
</comment>
<protein>
    <recommendedName>
        <fullName evidence="3">Transferase</fullName>
    </recommendedName>
</protein>
<evidence type="ECO:0000313" key="1">
    <source>
        <dbReference type="EMBL" id="RLE53411.1"/>
    </source>
</evidence>
<reference evidence="1 2" key="1">
    <citation type="submission" date="2018-06" db="EMBL/GenBank/DDBJ databases">
        <title>Extensive metabolic versatility and redundancy in microbially diverse, dynamic hydrothermal sediments.</title>
        <authorList>
            <person name="Dombrowski N."/>
            <person name="Teske A."/>
            <person name="Baker B.J."/>
        </authorList>
    </citation>
    <scope>NUCLEOTIDE SEQUENCE [LARGE SCALE GENOMIC DNA]</scope>
    <source>
        <strain evidence="1">B20_G2</strain>
    </source>
</reference>
<proteinExistence type="predicted"/>